<organism evidence="1">
    <name type="scientific">Hexamita inflata</name>
    <dbReference type="NCBI Taxonomy" id="28002"/>
    <lineage>
        <taxon>Eukaryota</taxon>
        <taxon>Metamonada</taxon>
        <taxon>Diplomonadida</taxon>
        <taxon>Hexamitidae</taxon>
        <taxon>Hexamitinae</taxon>
        <taxon>Hexamita</taxon>
    </lineage>
</organism>
<reference evidence="1" key="1">
    <citation type="submission" date="2023-06" db="EMBL/GenBank/DDBJ databases">
        <authorList>
            <person name="Kurt Z."/>
        </authorList>
    </citation>
    <scope>NUCLEOTIDE SEQUENCE</scope>
</reference>
<evidence type="ECO:0000313" key="2">
    <source>
        <dbReference type="EMBL" id="CAL6054325.1"/>
    </source>
</evidence>
<dbReference type="AlphaFoldDB" id="A0AA86TS79"/>
<dbReference type="Proteomes" id="UP001642409">
    <property type="component" value="Unassembled WGS sequence"/>
</dbReference>
<sequence>MWRWSENLETQSIQDASRAILVVNTAAYYQLIYSRVVFHINYRSSPNFVCLCVFLWVWIDYQGQERSCVQGDCILLGYLESSQKAFISQSWQVTSFSSWIFYLRDRTQRIQYMKFLQIISEEHLFKMNKQKIKK</sequence>
<accession>A0AA86TS79</accession>
<gene>
    <name evidence="2" type="ORF">HINF_LOCUS46008</name>
    <name evidence="1" type="ORF">HINF_LOCUS8208</name>
</gene>
<comment type="caution">
    <text evidence="1">The sequence shown here is derived from an EMBL/GenBank/DDBJ whole genome shotgun (WGS) entry which is preliminary data.</text>
</comment>
<evidence type="ECO:0000313" key="3">
    <source>
        <dbReference type="Proteomes" id="UP001642409"/>
    </source>
</evidence>
<dbReference type="EMBL" id="CAXDID020000202">
    <property type="protein sequence ID" value="CAL6054325.1"/>
    <property type="molecule type" value="Genomic_DNA"/>
</dbReference>
<reference evidence="2 3" key="2">
    <citation type="submission" date="2024-07" db="EMBL/GenBank/DDBJ databases">
        <authorList>
            <person name="Akdeniz Z."/>
        </authorList>
    </citation>
    <scope>NUCLEOTIDE SEQUENCE [LARGE SCALE GENOMIC DNA]</scope>
</reference>
<proteinExistence type="predicted"/>
<dbReference type="EMBL" id="CATOUU010000202">
    <property type="protein sequence ID" value="CAI9920563.1"/>
    <property type="molecule type" value="Genomic_DNA"/>
</dbReference>
<name>A0AA86TS79_9EUKA</name>
<protein>
    <submittedName>
        <fullName evidence="2">Hypothetical_protein</fullName>
    </submittedName>
</protein>
<keyword evidence="3" id="KW-1185">Reference proteome</keyword>
<evidence type="ECO:0000313" key="1">
    <source>
        <dbReference type="EMBL" id="CAI9920563.1"/>
    </source>
</evidence>